<organism evidence="11 12">
    <name type="scientific">Populus deltoides</name>
    <name type="common">Eastern poplar</name>
    <name type="synonym">Eastern cottonwood</name>
    <dbReference type="NCBI Taxonomy" id="3696"/>
    <lineage>
        <taxon>Eukaryota</taxon>
        <taxon>Viridiplantae</taxon>
        <taxon>Streptophyta</taxon>
        <taxon>Embryophyta</taxon>
        <taxon>Tracheophyta</taxon>
        <taxon>Spermatophyta</taxon>
        <taxon>Magnoliopsida</taxon>
        <taxon>eudicotyledons</taxon>
        <taxon>Gunneridae</taxon>
        <taxon>Pentapetalae</taxon>
        <taxon>rosids</taxon>
        <taxon>fabids</taxon>
        <taxon>Malpighiales</taxon>
        <taxon>Salicaceae</taxon>
        <taxon>Saliceae</taxon>
        <taxon>Populus</taxon>
    </lineage>
</organism>
<evidence type="ECO:0000313" key="12">
    <source>
        <dbReference type="Proteomes" id="UP000807159"/>
    </source>
</evidence>
<dbReference type="PROSITE" id="PS00678">
    <property type="entry name" value="WD_REPEATS_1"/>
    <property type="match status" value="2"/>
</dbReference>
<evidence type="ECO:0000256" key="5">
    <source>
        <dbReference type="ARBA" id="ARBA00022737"/>
    </source>
</evidence>
<dbReference type="GO" id="GO:0051013">
    <property type="term" value="P:microtubule severing"/>
    <property type="evidence" value="ECO:0007669"/>
    <property type="project" value="UniProtKB-UniRule"/>
</dbReference>
<dbReference type="PANTHER" id="PTHR19845">
    <property type="entry name" value="KATANIN P80 SUBUNIT"/>
    <property type="match status" value="1"/>
</dbReference>
<sequence length="718" mass="78348">MTTKRAYKLQEFVAHSSSVNCLKIGRKSSRVLVTGGEDHKVNLWAIGKPNAILSLSGHTSGIDSVSFDSSEVLVAAGAASGTVKLWDLEEAKNGRWVVSGGEDNTVKLWDLTAGKLLHDFKCHEGQIQCIDFHPHEFLLATGSADRTVKFWDLETFELIGSAGPETTGVRCLTFNSDGRTLLCGLHESLKVFSWEPIGCPDSVDVGWSKLSDLNVHEGKLLGCSYNQSCVGVWVVDLVKETKSLERLSDFQNSDHGKEFSKESKVLPTTGSAPGTPQRASLNTGLKATITGSITVPSTAAPKRSSMKVHSAVNVPVLNKADVIPVIVPRTNSRSEQVAGSRKEIDIAARTMPFSLHLKTTDFRKFSNSREDMDQPTASIQSAETTGCKATELISVTDRNISPAVKGSIHGLTTAEQSFGSGNYKSDSTLEPPTSYQKENCETRGHKINRDAPSIESQKGGIAVPDCNMRFVNNANMPNLFHIKYVGRMRSLMINWEKRGSSPSYEGPTSGISAGTSSVVNVLPLNMLKFKQRGRAPSIEKEMVSASDEDVIADLMEQHDQFVSSMQSRSAKLQVVHRYWERNDVKGAIGAMEKMADHAVLADVISIVADKIDTVTLDICTCLLPLLTNLLESDMDRHSSISLDMLLKLVRTFGSMIYSTLSASTSVGVDIEAEQRLERCNICFLELEKVKRCLLTLTRKGGSVAKYAQELNLALQEVS</sequence>
<gene>
    <name evidence="11" type="ORF">H0E87_020085</name>
</gene>
<feature type="domain" description="Katanin p80 subunit C-terminal" evidence="10">
    <location>
        <begin position="557"/>
        <end position="714"/>
    </location>
</feature>
<dbReference type="PANTHER" id="PTHR19845:SF0">
    <property type="entry name" value="KATANIN P80 WD40 REPEAT-CONTAINING SUBUNIT B1"/>
    <property type="match status" value="1"/>
</dbReference>
<dbReference type="Pfam" id="PF13925">
    <property type="entry name" value="Katanin_con80"/>
    <property type="match status" value="1"/>
</dbReference>
<reference evidence="11" key="1">
    <citation type="journal article" date="2021" name="J. Hered.">
        <title>Genome Assembly of Salicaceae Populus deltoides (Eastern Cottonwood) I-69 Based on Nanopore Sequencing and Hi-C Technologies.</title>
        <authorList>
            <person name="Bai S."/>
            <person name="Wu H."/>
            <person name="Zhang J."/>
            <person name="Pan Z."/>
            <person name="Zhao W."/>
            <person name="Li Z."/>
            <person name="Tong C."/>
        </authorList>
    </citation>
    <scope>NUCLEOTIDE SEQUENCE</scope>
    <source>
        <tissue evidence="11">Leaf</tissue>
    </source>
</reference>
<keyword evidence="6 7" id="KW-0206">Cytoskeleton</keyword>
<dbReference type="HAMAP" id="MF_03022">
    <property type="entry name" value="Katanin_p80_B1"/>
    <property type="match status" value="1"/>
</dbReference>
<dbReference type="EMBL" id="JACEGQ020000010">
    <property type="protein sequence ID" value="KAH8497686.1"/>
    <property type="molecule type" value="Genomic_DNA"/>
</dbReference>
<evidence type="ECO:0000256" key="6">
    <source>
        <dbReference type="ARBA" id="ARBA00023212"/>
    </source>
</evidence>
<keyword evidence="5" id="KW-0677">Repeat</keyword>
<dbReference type="CDD" id="cd00200">
    <property type="entry name" value="WD40"/>
    <property type="match status" value="1"/>
</dbReference>
<evidence type="ECO:0000256" key="3">
    <source>
        <dbReference type="ARBA" id="ARBA00022574"/>
    </source>
</evidence>
<feature type="repeat" description="WD" evidence="8">
    <location>
        <begin position="93"/>
        <end position="119"/>
    </location>
</feature>
<feature type="compositionally biased region" description="Basic and acidic residues" evidence="9">
    <location>
        <begin position="251"/>
        <end position="264"/>
    </location>
</feature>
<comment type="caution">
    <text evidence="11">The sequence shown here is derived from an EMBL/GenBank/DDBJ whole genome shotgun (WGS) entry which is preliminary data.</text>
</comment>
<keyword evidence="3 8" id="KW-0853">WD repeat</keyword>
<evidence type="ECO:0000259" key="10">
    <source>
        <dbReference type="Pfam" id="PF13925"/>
    </source>
</evidence>
<feature type="repeat" description="WD" evidence="8">
    <location>
        <begin position="55"/>
        <end position="89"/>
    </location>
</feature>
<name>A0A8T2XXV7_POPDE</name>
<dbReference type="InterPro" id="IPR026962">
    <property type="entry name" value="KTNB1"/>
</dbReference>
<keyword evidence="12" id="KW-1185">Reference proteome</keyword>
<keyword evidence="2 7" id="KW-0963">Cytoplasm</keyword>
<dbReference type="GO" id="GO:0008352">
    <property type="term" value="C:katanin complex"/>
    <property type="evidence" value="ECO:0007669"/>
    <property type="project" value="InterPro"/>
</dbReference>
<dbReference type="PROSITE" id="PS50082">
    <property type="entry name" value="WD_REPEATS_2"/>
    <property type="match status" value="4"/>
</dbReference>
<feature type="compositionally biased region" description="Polar residues" evidence="9">
    <location>
        <begin position="266"/>
        <end position="280"/>
    </location>
</feature>
<feature type="region of interest" description="Disordered" evidence="9">
    <location>
        <begin position="251"/>
        <end position="280"/>
    </location>
</feature>
<evidence type="ECO:0000256" key="4">
    <source>
        <dbReference type="ARBA" id="ARBA00022701"/>
    </source>
</evidence>
<dbReference type="SMART" id="SM00320">
    <property type="entry name" value="WD40"/>
    <property type="match status" value="4"/>
</dbReference>
<evidence type="ECO:0000256" key="9">
    <source>
        <dbReference type="SAM" id="MobiDB-lite"/>
    </source>
</evidence>
<comment type="function">
    <text evidence="7">May participate in a complex which severs microtubules in an ATP-dependent manner. Microtubule severing may promote rapid reorganization of cellular microtubule arrays.</text>
</comment>
<dbReference type="InterPro" id="IPR028021">
    <property type="entry name" value="Katanin_C-terminal"/>
</dbReference>
<dbReference type="InterPro" id="IPR015943">
    <property type="entry name" value="WD40/YVTN_repeat-like_dom_sf"/>
</dbReference>
<dbReference type="InterPro" id="IPR001680">
    <property type="entry name" value="WD40_rpt"/>
</dbReference>
<protein>
    <recommendedName>
        <fullName evidence="7">Katanin p80 WD40 repeat-containing subunit B1 homolog</fullName>
    </recommendedName>
</protein>
<dbReference type="EMBL" id="JACEGQ020000010">
    <property type="protein sequence ID" value="KAH8497685.1"/>
    <property type="molecule type" value="Genomic_DNA"/>
</dbReference>
<dbReference type="Pfam" id="PF00400">
    <property type="entry name" value="WD40"/>
    <property type="match status" value="4"/>
</dbReference>
<evidence type="ECO:0000256" key="1">
    <source>
        <dbReference type="ARBA" id="ARBA00004245"/>
    </source>
</evidence>
<dbReference type="Proteomes" id="UP000807159">
    <property type="component" value="Chromosome 10"/>
</dbReference>
<dbReference type="InterPro" id="IPR036322">
    <property type="entry name" value="WD40_repeat_dom_sf"/>
</dbReference>
<dbReference type="SUPFAM" id="SSF50978">
    <property type="entry name" value="WD40 repeat-like"/>
    <property type="match status" value="1"/>
</dbReference>
<proteinExistence type="inferred from homology"/>
<dbReference type="GO" id="GO:0005874">
    <property type="term" value="C:microtubule"/>
    <property type="evidence" value="ECO:0007669"/>
    <property type="project" value="UniProtKB-KW"/>
</dbReference>
<dbReference type="AlphaFoldDB" id="A0A8T2XXV7"/>
<evidence type="ECO:0000256" key="8">
    <source>
        <dbReference type="PROSITE-ProRule" id="PRU00221"/>
    </source>
</evidence>
<dbReference type="PROSITE" id="PS50294">
    <property type="entry name" value="WD_REPEATS_REGION"/>
    <property type="match status" value="3"/>
</dbReference>
<comment type="subcellular location">
    <subcellularLocation>
        <location evidence="1 7">Cytoplasm</location>
        <location evidence="1 7">Cytoskeleton</location>
    </subcellularLocation>
</comment>
<evidence type="ECO:0000256" key="2">
    <source>
        <dbReference type="ARBA" id="ARBA00022490"/>
    </source>
</evidence>
<dbReference type="InterPro" id="IPR020472">
    <property type="entry name" value="WD40_PAC1"/>
</dbReference>
<dbReference type="Gene3D" id="2.130.10.10">
    <property type="entry name" value="YVTN repeat-like/Quinoprotein amine dehydrogenase"/>
    <property type="match status" value="2"/>
</dbReference>
<feature type="repeat" description="WD" evidence="8">
    <location>
        <begin position="12"/>
        <end position="54"/>
    </location>
</feature>
<dbReference type="PRINTS" id="PR00320">
    <property type="entry name" value="GPROTEINBRPT"/>
</dbReference>
<feature type="repeat" description="WD" evidence="8">
    <location>
        <begin position="120"/>
        <end position="161"/>
    </location>
</feature>
<accession>A0A8T2XXV7</accession>
<dbReference type="GO" id="GO:0008017">
    <property type="term" value="F:microtubule binding"/>
    <property type="evidence" value="ECO:0007669"/>
    <property type="project" value="UniProtKB-UniRule"/>
</dbReference>
<evidence type="ECO:0000256" key="7">
    <source>
        <dbReference type="HAMAP-Rule" id="MF_03022"/>
    </source>
</evidence>
<evidence type="ECO:0000313" key="11">
    <source>
        <dbReference type="EMBL" id="KAH8497686.1"/>
    </source>
</evidence>
<comment type="similarity">
    <text evidence="7">Belongs to the WD repeat KATNB1 family.</text>
</comment>
<dbReference type="GO" id="GO:0005737">
    <property type="term" value="C:cytoplasm"/>
    <property type="evidence" value="ECO:0007669"/>
    <property type="project" value="UniProtKB-UniRule"/>
</dbReference>
<dbReference type="InterPro" id="IPR019775">
    <property type="entry name" value="WD40_repeat_CS"/>
</dbReference>
<dbReference type="GO" id="GO:0007019">
    <property type="term" value="P:microtubule depolymerization"/>
    <property type="evidence" value="ECO:0007669"/>
    <property type="project" value="TreeGrafter"/>
</dbReference>
<keyword evidence="4 7" id="KW-0493">Microtubule</keyword>